<keyword evidence="4" id="KW-1185">Reference proteome</keyword>
<feature type="chain" id="PRO_5002430689" evidence="2">
    <location>
        <begin position="21"/>
        <end position="305"/>
    </location>
</feature>
<protein>
    <submittedName>
        <fullName evidence="3">Uncharacterized protein</fullName>
    </submittedName>
</protein>
<proteinExistence type="predicted"/>
<keyword evidence="1" id="KW-1133">Transmembrane helix</keyword>
<feature type="transmembrane region" description="Helical" evidence="1">
    <location>
        <begin position="283"/>
        <end position="304"/>
    </location>
</feature>
<organism evidence="3 4">
    <name type="scientific">Saitoella complicata (strain BCRC 22490 / CBS 7301 / JCM 7358 / NBRC 10748 / NRRL Y-17804)</name>
    <dbReference type="NCBI Taxonomy" id="698492"/>
    <lineage>
        <taxon>Eukaryota</taxon>
        <taxon>Fungi</taxon>
        <taxon>Dikarya</taxon>
        <taxon>Ascomycota</taxon>
        <taxon>Taphrinomycotina</taxon>
        <taxon>Taphrinomycotina incertae sedis</taxon>
        <taxon>Saitoella</taxon>
    </lineage>
</organism>
<evidence type="ECO:0000313" key="4">
    <source>
        <dbReference type="Proteomes" id="UP000033140"/>
    </source>
</evidence>
<dbReference type="EMBL" id="BACD03000024">
    <property type="protein sequence ID" value="GAO49590.1"/>
    <property type="molecule type" value="Genomic_DNA"/>
</dbReference>
<dbReference type="OMA" id="WGTGPVC"/>
<reference evidence="3 4" key="2">
    <citation type="journal article" date="2014" name="J. Gen. Appl. Microbiol.">
        <title>The early diverging ascomycetous budding yeast Saitoella complicata has three histone deacetylases belonging to the Clr6, Hos2, and Rpd3 lineages.</title>
        <authorList>
            <person name="Nishida H."/>
            <person name="Matsumoto T."/>
            <person name="Kondo S."/>
            <person name="Hamamoto M."/>
            <person name="Yoshikawa H."/>
        </authorList>
    </citation>
    <scope>NUCLEOTIDE SEQUENCE [LARGE SCALE GENOMIC DNA]</scope>
    <source>
        <strain evidence="3 4">NRRL Y-17804</strain>
    </source>
</reference>
<gene>
    <name evidence="3" type="ORF">G7K_3739-t1</name>
</gene>
<reference evidence="3 4" key="1">
    <citation type="journal article" date="2011" name="J. Gen. Appl. Microbiol.">
        <title>Draft genome sequencing of the enigmatic yeast Saitoella complicata.</title>
        <authorList>
            <person name="Nishida H."/>
            <person name="Hamamoto M."/>
            <person name="Sugiyama J."/>
        </authorList>
    </citation>
    <scope>NUCLEOTIDE SEQUENCE [LARGE SCALE GENOMIC DNA]</scope>
    <source>
        <strain evidence="3 4">NRRL Y-17804</strain>
    </source>
</reference>
<comment type="caution">
    <text evidence="3">The sequence shown here is derived from an EMBL/GenBank/DDBJ whole genome shotgun (WGS) entry which is preliminary data.</text>
</comment>
<evidence type="ECO:0000256" key="1">
    <source>
        <dbReference type="SAM" id="Phobius"/>
    </source>
</evidence>
<dbReference type="AlphaFoldDB" id="A0A0E9NJK8"/>
<keyword evidence="2" id="KW-0732">Signal</keyword>
<reference evidence="3 4" key="3">
    <citation type="journal article" date="2015" name="Genome Announc.">
        <title>Draft Genome Sequence of the Archiascomycetous Yeast Saitoella complicata.</title>
        <authorList>
            <person name="Yamauchi K."/>
            <person name="Kondo S."/>
            <person name="Hamamoto M."/>
            <person name="Takahashi Y."/>
            <person name="Ogura Y."/>
            <person name="Hayashi T."/>
            <person name="Nishida H."/>
        </authorList>
    </citation>
    <scope>NUCLEOTIDE SEQUENCE [LARGE SCALE GENOMIC DNA]</scope>
    <source>
        <strain evidence="3 4">NRRL Y-17804</strain>
    </source>
</reference>
<evidence type="ECO:0000313" key="3">
    <source>
        <dbReference type="EMBL" id="GAO49590.1"/>
    </source>
</evidence>
<feature type="signal peptide" evidence="2">
    <location>
        <begin position="1"/>
        <end position="20"/>
    </location>
</feature>
<keyword evidence="1" id="KW-0472">Membrane</keyword>
<evidence type="ECO:0000256" key="2">
    <source>
        <dbReference type="SAM" id="SignalP"/>
    </source>
</evidence>
<dbReference type="Proteomes" id="UP000033140">
    <property type="component" value="Unassembled WGS sequence"/>
</dbReference>
<sequence length="305" mass="30726">MFLTTAFIASLTLLTSPATAIFAPGSASYAGSADAFLSVYEPSGDVPFNVTIPTSSTSSYMSEGFDSIRVYLALTPPGWGTGPVCVLGDIPITQNTTEITVPAAAGPDGPYYAISWNAWQNGESLGGFEYSALEITFHDMTGNFSQYELDGMSLGSGDFPCEAIDCVRKCADEYFPGNANDTSYYGNEATNATYNCFMACPDYNKYDNTDNVVLPVDGSSSTGAVSSATVVATAAPSASSVVVSAVASATSGSAVSSGRARTSGTSSAAAAASGTASATQNSGAGMLGAGIGGIAFAVAAGALVM</sequence>
<keyword evidence="1" id="KW-0812">Transmembrane</keyword>
<accession>A0A0E9NJK8</accession>
<name>A0A0E9NJK8_SAICN</name>